<feature type="transmembrane region" description="Helical" evidence="2">
    <location>
        <begin position="230"/>
        <end position="250"/>
    </location>
</feature>
<keyword evidence="2" id="KW-1133">Transmembrane helix</keyword>
<evidence type="ECO:0000313" key="4">
    <source>
        <dbReference type="Proteomes" id="UP001213000"/>
    </source>
</evidence>
<sequence length="501" mass="56135">MPSIRIRHHDSYASLHEEPNPELLSPRSLSRGTFTAPATPAGSTVRGPRPRPSLPVLKSGEVPTLAAPIRPSTAVSRIQSHVFRDSDPNSRYSTYRGRTNSSIGGSEFTNHQRHTGSTAGGTGAADEGWVALHHDDIVDHLDVIDPQVGAVSTLTNAANSIIIPPTPFYDRKPTIILPINPQPEAEGNLVYHDALDRHVDDVIKRPFPIRRTLLGVWAFLKTPMGLITGIYGFLVVFWGAAIVIFLARIINLHNADLQGFWVEVSSQVVNGLFTAVNIGLIPSRVIDTYRVCKIWHYKRKTIRLRKEAGLPQLFDLDDLPDPCYDSSYVRVLTDEEQEDLHRRAFYPIYHWAEIQPKTSISEHVKFQYHQTWYRAHGGETHRIILCGTMWGLNRFQRPAWSTGTLIPASFLCGIGAAIFIWRGGERTKRVDEIRQKLRNALAEIPHRVEVVPPGAQPTMSPFFQPTNIASPIDGPELSNDVNSSSEKLTRRDTDHQHQLSK</sequence>
<feature type="region of interest" description="Disordered" evidence="1">
    <location>
        <begin position="84"/>
        <end position="121"/>
    </location>
</feature>
<accession>A0AAD5VTA3</accession>
<proteinExistence type="predicted"/>
<feature type="compositionally biased region" description="Polar residues" evidence="1">
    <location>
        <begin position="457"/>
        <end position="469"/>
    </location>
</feature>
<protein>
    <submittedName>
        <fullName evidence="3">Uncharacterized protein</fullName>
    </submittedName>
</protein>
<comment type="caution">
    <text evidence="3">The sequence shown here is derived from an EMBL/GenBank/DDBJ whole genome shotgun (WGS) entry which is preliminary data.</text>
</comment>
<feature type="compositionally biased region" description="Basic and acidic residues" evidence="1">
    <location>
        <begin position="9"/>
        <end position="19"/>
    </location>
</feature>
<evidence type="ECO:0000256" key="2">
    <source>
        <dbReference type="SAM" id="Phobius"/>
    </source>
</evidence>
<dbReference type="PANTHER" id="PTHR35872">
    <property type="entry name" value="INTEGRAL MEMBRANE PROTEIN (AFU_ORTHOLOGUE AFUA_5G07110)"/>
    <property type="match status" value="1"/>
</dbReference>
<feature type="region of interest" description="Disordered" evidence="1">
    <location>
        <begin position="455"/>
        <end position="501"/>
    </location>
</feature>
<keyword evidence="2" id="KW-0472">Membrane</keyword>
<keyword evidence="4" id="KW-1185">Reference proteome</keyword>
<gene>
    <name evidence="3" type="ORF">NP233_g7021</name>
</gene>
<evidence type="ECO:0000313" key="3">
    <source>
        <dbReference type="EMBL" id="KAJ3566414.1"/>
    </source>
</evidence>
<reference evidence="3" key="1">
    <citation type="submission" date="2022-07" db="EMBL/GenBank/DDBJ databases">
        <title>Genome Sequence of Leucocoprinus birnbaumii.</title>
        <authorList>
            <person name="Buettner E."/>
        </authorList>
    </citation>
    <scope>NUCLEOTIDE SEQUENCE</scope>
    <source>
        <strain evidence="3">VT141</strain>
    </source>
</reference>
<dbReference type="PANTHER" id="PTHR35872:SF2">
    <property type="entry name" value="INTEGRAL MEMBRANE PROTEIN (AFU_ORTHOLOGUE AFUA_5G07110)"/>
    <property type="match status" value="1"/>
</dbReference>
<dbReference type="Pfam" id="PF11204">
    <property type="entry name" value="DUF2985"/>
    <property type="match status" value="1"/>
</dbReference>
<dbReference type="Proteomes" id="UP001213000">
    <property type="component" value="Unassembled WGS sequence"/>
</dbReference>
<dbReference type="AlphaFoldDB" id="A0AAD5VTA3"/>
<evidence type="ECO:0000256" key="1">
    <source>
        <dbReference type="SAM" id="MobiDB-lite"/>
    </source>
</evidence>
<organism evidence="3 4">
    <name type="scientific">Leucocoprinus birnbaumii</name>
    <dbReference type="NCBI Taxonomy" id="56174"/>
    <lineage>
        <taxon>Eukaryota</taxon>
        <taxon>Fungi</taxon>
        <taxon>Dikarya</taxon>
        <taxon>Basidiomycota</taxon>
        <taxon>Agaricomycotina</taxon>
        <taxon>Agaricomycetes</taxon>
        <taxon>Agaricomycetidae</taxon>
        <taxon>Agaricales</taxon>
        <taxon>Agaricineae</taxon>
        <taxon>Agaricaceae</taxon>
        <taxon>Leucocoprinus</taxon>
    </lineage>
</organism>
<dbReference type="EMBL" id="JANIEX010000489">
    <property type="protein sequence ID" value="KAJ3566414.1"/>
    <property type="molecule type" value="Genomic_DNA"/>
</dbReference>
<feature type="compositionally biased region" description="Basic and acidic residues" evidence="1">
    <location>
        <begin position="487"/>
        <end position="501"/>
    </location>
</feature>
<feature type="transmembrane region" description="Helical" evidence="2">
    <location>
        <begin position="399"/>
        <end position="421"/>
    </location>
</feature>
<feature type="region of interest" description="Disordered" evidence="1">
    <location>
        <begin position="1"/>
        <end position="58"/>
    </location>
</feature>
<keyword evidence="2" id="KW-0812">Transmembrane</keyword>
<feature type="compositionally biased region" description="Polar residues" evidence="1">
    <location>
        <begin position="89"/>
        <end position="109"/>
    </location>
</feature>
<name>A0AAD5VTA3_9AGAR</name>
<dbReference type="InterPro" id="IPR021369">
    <property type="entry name" value="DUF2985"/>
</dbReference>